<dbReference type="GO" id="GO:0005829">
    <property type="term" value="C:cytosol"/>
    <property type="evidence" value="ECO:0007669"/>
    <property type="project" value="TreeGrafter"/>
</dbReference>
<dbReference type="NCBIfam" id="TIGR00566">
    <property type="entry name" value="trpG_papA"/>
    <property type="match status" value="1"/>
</dbReference>
<evidence type="ECO:0000256" key="9">
    <source>
        <dbReference type="ARBA" id="ARBA00073307"/>
    </source>
</evidence>
<dbReference type="GO" id="GO:0016740">
    <property type="term" value="F:transferase activity"/>
    <property type="evidence" value="ECO:0007669"/>
    <property type="project" value="UniProtKB-KW"/>
</dbReference>
<evidence type="ECO:0000256" key="8">
    <source>
        <dbReference type="ARBA" id="ARBA00047683"/>
    </source>
</evidence>
<dbReference type="PANTHER" id="PTHR43418:SF4">
    <property type="entry name" value="MULTIFUNCTIONAL TRYPTOPHAN BIOSYNTHESIS PROTEIN"/>
    <property type="match status" value="1"/>
</dbReference>
<evidence type="ECO:0000256" key="1">
    <source>
        <dbReference type="ARBA" id="ARBA00004873"/>
    </source>
</evidence>
<dbReference type="InterPro" id="IPR029062">
    <property type="entry name" value="Class_I_gatase-like"/>
</dbReference>
<dbReference type="PROSITE" id="PS51273">
    <property type="entry name" value="GATASE_TYPE_1"/>
    <property type="match status" value="1"/>
</dbReference>
<keyword evidence="5 12" id="KW-0315">Glutamine amidotransferase</keyword>
<feature type="region of interest" description="Disordered" evidence="10">
    <location>
        <begin position="184"/>
        <end position="206"/>
    </location>
</feature>
<keyword evidence="12" id="KW-0808">Transferase</keyword>
<dbReference type="GO" id="GO:0004049">
    <property type="term" value="F:anthranilate synthase activity"/>
    <property type="evidence" value="ECO:0007669"/>
    <property type="project" value="UniProtKB-EC"/>
</dbReference>
<dbReference type="InterPro" id="IPR006221">
    <property type="entry name" value="TrpG/PapA_dom"/>
</dbReference>
<dbReference type="InterPro" id="IPR050472">
    <property type="entry name" value="Anth_synth/Amidotransfase"/>
</dbReference>
<keyword evidence="3" id="KW-0028">Amino-acid biosynthesis</keyword>
<evidence type="ECO:0000256" key="3">
    <source>
        <dbReference type="ARBA" id="ARBA00022605"/>
    </source>
</evidence>
<feature type="compositionally biased region" description="Acidic residues" evidence="10">
    <location>
        <begin position="194"/>
        <end position="205"/>
    </location>
</feature>
<accession>A0A830EP80</accession>
<evidence type="ECO:0000256" key="2">
    <source>
        <dbReference type="ARBA" id="ARBA00012266"/>
    </source>
</evidence>
<evidence type="ECO:0000313" key="12">
    <source>
        <dbReference type="EMBL" id="GGK64241.1"/>
    </source>
</evidence>
<evidence type="ECO:0000256" key="5">
    <source>
        <dbReference type="ARBA" id="ARBA00022962"/>
    </source>
</evidence>
<dbReference type="FunFam" id="3.40.50.880:FF:000003">
    <property type="entry name" value="Anthranilate synthase component II"/>
    <property type="match status" value="1"/>
</dbReference>
<dbReference type="Gene3D" id="3.40.50.880">
    <property type="match status" value="1"/>
</dbReference>
<keyword evidence="4" id="KW-0822">Tryptophan biosynthesis</keyword>
<feature type="compositionally biased region" description="Gly residues" evidence="10">
    <location>
        <begin position="1"/>
        <end position="12"/>
    </location>
</feature>
<dbReference type="Pfam" id="PF00117">
    <property type="entry name" value="GATase"/>
    <property type="match status" value="1"/>
</dbReference>
<dbReference type="GO" id="GO:0000162">
    <property type="term" value="P:L-tryptophan biosynthetic process"/>
    <property type="evidence" value="ECO:0007669"/>
    <property type="project" value="UniProtKB-KW"/>
</dbReference>
<comment type="caution">
    <text evidence="12">The sequence shown here is derived from an EMBL/GenBank/DDBJ whole genome shotgun (WGS) entry which is preliminary data.</text>
</comment>
<protein>
    <recommendedName>
        <fullName evidence="9">Anthranilate synthase component II</fullName>
        <ecNumber evidence="2">4.1.3.27</ecNumber>
    </recommendedName>
</protein>
<reference evidence="12" key="1">
    <citation type="journal article" date="2014" name="Int. J. Syst. Evol. Microbiol.">
        <title>Complete genome sequence of Corynebacterium casei LMG S-19264T (=DSM 44701T), isolated from a smear-ripened cheese.</title>
        <authorList>
            <consortium name="US DOE Joint Genome Institute (JGI-PGF)"/>
            <person name="Walter F."/>
            <person name="Albersmeier A."/>
            <person name="Kalinowski J."/>
            <person name="Ruckert C."/>
        </authorList>
    </citation>
    <scope>NUCLEOTIDE SEQUENCE</scope>
    <source>
        <strain evidence="12">JCM 19018</strain>
    </source>
</reference>
<gene>
    <name evidence="12" type="ORF">GCM10009067_15760</name>
</gene>
<comment type="catalytic activity">
    <reaction evidence="8">
        <text>chorismate + L-glutamine = anthranilate + pyruvate + L-glutamate + H(+)</text>
        <dbReference type="Rhea" id="RHEA:21732"/>
        <dbReference type="ChEBI" id="CHEBI:15361"/>
        <dbReference type="ChEBI" id="CHEBI:15378"/>
        <dbReference type="ChEBI" id="CHEBI:16567"/>
        <dbReference type="ChEBI" id="CHEBI:29748"/>
        <dbReference type="ChEBI" id="CHEBI:29985"/>
        <dbReference type="ChEBI" id="CHEBI:58359"/>
        <dbReference type="EC" id="4.1.3.27"/>
    </reaction>
</comment>
<evidence type="ECO:0000259" key="11">
    <source>
        <dbReference type="Pfam" id="PF00117"/>
    </source>
</evidence>
<dbReference type="AlphaFoldDB" id="A0A830EP80"/>
<dbReference type="EMBL" id="BMPD01000002">
    <property type="protein sequence ID" value="GGK64241.1"/>
    <property type="molecule type" value="Genomic_DNA"/>
</dbReference>
<dbReference type="PANTHER" id="PTHR43418">
    <property type="entry name" value="MULTIFUNCTIONAL TRYPTOPHAN BIOSYNTHESIS PROTEIN-RELATED"/>
    <property type="match status" value="1"/>
</dbReference>
<dbReference type="PRINTS" id="PR00096">
    <property type="entry name" value="GATASE"/>
</dbReference>
<dbReference type="CDD" id="cd01743">
    <property type="entry name" value="GATase1_Anthranilate_Synthase"/>
    <property type="match status" value="1"/>
</dbReference>
<organism evidence="12 13">
    <name type="scientific">Haloarcula sebkhae</name>
    <dbReference type="NCBI Taxonomy" id="932660"/>
    <lineage>
        <taxon>Archaea</taxon>
        <taxon>Methanobacteriati</taxon>
        <taxon>Methanobacteriota</taxon>
        <taxon>Stenosarchaea group</taxon>
        <taxon>Halobacteria</taxon>
        <taxon>Halobacteriales</taxon>
        <taxon>Haloarculaceae</taxon>
        <taxon>Haloarcula</taxon>
    </lineage>
</organism>
<dbReference type="RefSeq" id="WP_188976863.1">
    <property type="nucleotide sequence ID" value="NZ_BMPD01000002.1"/>
</dbReference>
<evidence type="ECO:0000313" key="13">
    <source>
        <dbReference type="Proteomes" id="UP000614221"/>
    </source>
</evidence>
<evidence type="ECO:0000256" key="10">
    <source>
        <dbReference type="SAM" id="MobiDB-lite"/>
    </source>
</evidence>
<comment type="pathway">
    <text evidence="1">Amino-acid biosynthesis; L-tryptophan biosynthesis; L-tryptophan from chorismate: step 1/5.</text>
</comment>
<dbReference type="Proteomes" id="UP000614221">
    <property type="component" value="Unassembled WGS sequence"/>
</dbReference>
<name>A0A830EP80_9EURY</name>
<evidence type="ECO:0000256" key="4">
    <source>
        <dbReference type="ARBA" id="ARBA00022822"/>
    </source>
</evidence>
<dbReference type="EC" id="4.1.3.27" evidence="2"/>
<dbReference type="OrthoDB" id="3321at2157"/>
<sequence>MSGHFDSGGSGDSGTDAAGGPETDSLAPTVLVVDNYDSFAYNLVQYVGEVVLRLGGTEDDVVVRRNDAIDIEDIREMDPDGIVVSPGPGTPEEAGVSMPIFEELEYPTLGVCLGHQALCAANGAPVGHAEAVVHGKSSSVTHDGTGVFEDIPDPFDVGRYHSLAVDREHLPDVLTETAYTVSDGDTAGTAMASDSDDAATADGTDESQVVMGVRHNDRPHIGVQFHPESILTDHGKTMIENFCLLCNTT</sequence>
<proteinExistence type="predicted"/>
<evidence type="ECO:0000256" key="6">
    <source>
        <dbReference type="ARBA" id="ARBA00023141"/>
    </source>
</evidence>
<keyword evidence="6" id="KW-0057">Aromatic amino acid biosynthesis</keyword>
<feature type="region of interest" description="Disordered" evidence="10">
    <location>
        <begin position="1"/>
        <end position="23"/>
    </location>
</feature>
<dbReference type="InterPro" id="IPR017926">
    <property type="entry name" value="GATASE"/>
</dbReference>
<reference evidence="12" key="2">
    <citation type="submission" date="2020-09" db="EMBL/GenBank/DDBJ databases">
        <authorList>
            <person name="Sun Q."/>
            <person name="Ohkuma M."/>
        </authorList>
    </citation>
    <scope>NUCLEOTIDE SEQUENCE</scope>
    <source>
        <strain evidence="12">JCM 19018</strain>
    </source>
</reference>
<dbReference type="PRINTS" id="PR00097">
    <property type="entry name" value="ANTSNTHASEII"/>
</dbReference>
<keyword evidence="7" id="KW-0456">Lyase</keyword>
<dbReference type="SUPFAM" id="SSF52317">
    <property type="entry name" value="Class I glutamine amidotransferase-like"/>
    <property type="match status" value="1"/>
</dbReference>
<feature type="domain" description="Glutamine amidotransferase" evidence="11">
    <location>
        <begin position="31"/>
        <end position="244"/>
    </location>
</feature>
<evidence type="ECO:0000256" key="7">
    <source>
        <dbReference type="ARBA" id="ARBA00023239"/>
    </source>
</evidence>